<comment type="similarity">
    <text evidence="2">Belongs to the adaptor complexes small subunit family.</text>
</comment>
<feature type="domain" description="AP complex mu/sigma subunit" evidence="7">
    <location>
        <begin position="1"/>
        <end position="131"/>
    </location>
</feature>
<evidence type="ECO:0000256" key="1">
    <source>
        <dbReference type="ARBA" id="ARBA00004308"/>
    </source>
</evidence>
<dbReference type="InterPro" id="IPR016635">
    <property type="entry name" value="AP_complex_ssu"/>
</dbReference>
<dbReference type="VEuPathDB" id="PlasmoDB:PmUG01_05039700"/>
<dbReference type="FunFam" id="3.30.450.60:FF:000010">
    <property type="entry name" value="AP complex subunit sigma"/>
    <property type="match status" value="1"/>
</dbReference>
<evidence type="ECO:0000259" key="7">
    <source>
        <dbReference type="Pfam" id="PF01217"/>
    </source>
</evidence>
<comment type="subcellular location">
    <subcellularLocation>
        <location evidence="1">Endomembrane system</location>
    </subcellularLocation>
</comment>
<feature type="compositionally biased region" description="Basic residues" evidence="6">
    <location>
        <begin position="142"/>
        <end position="161"/>
    </location>
</feature>
<name>A0A1A8VUW0_PLAMA</name>
<dbReference type="AlphaFoldDB" id="A0A1A8VUW0"/>
<dbReference type="GO" id="GO:0012505">
    <property type="term" value="C:endomembrane system"/>
    <property type="evidence" value="ECO:0007669"/>
    <property type="project" value="UniProtKB-SubCell"/>
</dbReference>
<keyword evidence="5" id="KW-0472">Membrane</keyword>
<evidence type="ECO:0000256" key="5">
    <source>
        <dbReference type="ARBA" id="ARBA00023136"/>
    </source>
</evidence>
<evidence type="ECO:0000256" key="4">
    <source>
        <dbReference type="ARBA" id="ARBA00022927"/>
    </source>
</evidence>
<feature type="compositionally biased region" description="Basic and acidic residues" evidence="6">
    <location>
        <begin position="162"/>
        <end position="171"/>
    </location>
</feature>
<dbReference type="PANTHER" id="PTHR11753">
    <property type="entry name" value="ADAPTOR COMPLEXES SMALL SUBUNIT FAMILY"/>
    <property type="match status" value="1"/>
</dbReference>
<dbReference type="Pfam" id="PF01217">
    <property type="entry name" value="Clat_adaptor_s"/>
    <property type="match status" value="1"/>
</dbReference>
<dbReference type="EMBL" id="FLQW01000303">
    <property type="protein sequence ID" value="SBS83142.1"/>
    <property type="molecule type" value="Genomic_DNA"/>
</dbReference>
<dbReference type="GO" id="GO:0005737">
    <property type="term" value="C:cytoplasm"/>
    <property type="evidence" value="ECO:0007669"/>
    <property type="project" value="UniProtKB-ARBA"/>
</dbReference>
<dbReference type="Gene3D" id="3.30.450.60">
    <property type="match status" value="1"/>
</dbReference>
<dbReference type="InterPro" id="IPR011012">
    <property type="entry name" value="Longin-like_dom_sf"/>
</dbReference>
<feature type="region of interest" description="Disordered" evidence="6">
    <location>
        <begin position="138"/>
        <end position="205"/>
    </location>
</feature>
<accession>A0A1A8VUW0</accession>
<evidence type="ECO:0000256" key="3">
    <source>
        <dbReference type="ARBA" id="ARBA00022448"/>
    </source>
</evidence>
<dbReference type="InterPro" id="IPR022775">
    <property type="entry name" value="AP_mu_sigma_su"/>
</dbReference>
<dbReference type="SUPFAM" id="SSF64356">
    <property type="entry name" value="SNARE-like"/>
    <property type="match status" value="1"/>
</dbReference>
<evidence type="ECO:0000313" key="8">
    <source>
        <dbReference type="EMBL" id="SBS83142.1"/>
    </source>
</evidence>
<dbReference type="Proteomes" id="UP000078597">
    <property type="component" value="Unassembled WGS sequence"/>
</dbReference>
<dbReference type="GO" id="GO:0015031">
    <property type="term" value="P:protein transport"/>
    <property type="evidence" value="ECO:0007669"/>
    <property type="project" value="UniProtKB-KW"/>
</dbReference>
<organism evidence="8 9">
    <name type="scientific">Plasmodium malariae</name>
    <dbReference type="NCBI Taxonomy" id="5858"/>
    <lineage>
        <taxon>Eukaryota</taxon>
        <taxon>Sar</taxon>
        <taxon>Alveolata</taxon>
        <taxon>Apicomplexa</taxon>
        <taxon>Aconoidasida</taxon>
        <taxon>Haemosporida</taxon>
        <taxon>Plasmodiidae</taxon>
        <taxon>Plasmodium</taxon>
        <taxon>Plasmodium (Plasmodium)</taxon>
    </lineage>
</organism>
<proteinExistence type="inferred from homology"/>
<keyword evidence="4" id="KW-0653">Protein transport</keyword>
<gene>
    <name evidence="8" type="ORF">PMALA_005660</name>
</gene>
<evidence type="ECO:0000256" key="2">
    <source>
        <dbReference type="ARBA" id="ARBA00006972"/>
    </source>
</evidence>
<feature type="compositionally biased region" description="Basic residues" evidence="6">
    <location>
        <begin position="172"/>
        <end position="193"/>
    </location>
</feature>
<sequence>MIEFLLMVNKQGQTRLSQYYNHLSIEEKTILEGELIRKCLSRVDYQCSFLQYREYKIIYRRYASLYLIVGVTNQDVNEFAILEMIHNIIEILDKYYENVCELDIMFNIDKTHFIIDEIICNGEICDMNKTNFYVKKDEKRREEKKRRKKEKKRREDKKKRRKVEEKKSRREEKKKRRKEEEKKRRREEKKKRRKEEEKKKRREEK</sequence>
<evidence type="ECO:0000256" key="6">
    <source>
        <dbReference type="SAM" id="MobiDB-lite"/>
    </source>
</evidence>
<reference evidence="9" key="1">
    <citation type="submission" date="2016-05" db="EMBL/GenBank/DDBJ databases">
        <authorList>
            <person name="Naeem Raeece"/>
        </authorList>
    </citation>
    <scope>NUCLEOTIDE SEQUENCE [LARGE SCALE GENOMIC DNA]</scope>
</reference>
<feature type="compositionally biased region" description="Basic and acidic residues" evidence="6">
    <location>
        <begin position="194"/>
        <end position="205"/>
    </location>
</feature>
<protein>
    <submittedName>
        <fullName evidence="8">AP-4 complex subunit sigma, putative</fullName>
    </submittedName>
</protein>
<keyword evidence="3" id="KW-0813">Transport</keyword>
<evidence type="ECO:0000313" key="9">
    <source>
        <dbReference type="Proteomes" id="UP000078597"/>
    </source>
</evidence>